<dbReference type="AlphaFoldDB" id="A0A413RBY4"/>
<keyword evidence="9" id="KW-0460">Magnesium</keyword>
<evidence type="ECO:0000256" key="4">
    <source>
        <dbReference type="ARBA" id="ARBA00022679"/>
    </source>
</evidence>
<dbReference type="InterPro" id="IPR017438">
    <property type="entry name" value="ATP-NAD_kinase_N"/>
</dbReference>
<feature type="domain" description="DAGKc" evidence="13">
    <location>
        <begin position="1"/>
        <end position="128"/>
    </location>
</feature>
<keyword evidence="8" id="KW-0067">ATP-binding</keyword>
<keyword evidence="11" id="KW-0594">Phospholipid biosynthesis</keyword>
<comment type="similarity">
    <text evidence="2">Belongs to the diacylglycerol/lipid kinase family.</text>
</comment>
<keyword evidence="6" id="KW-0547">Nucleotide-binding</keyword>
<dbReference type="InterPro" id="IPR016064">
    <property type="entry name" value="NAD/diacylglycerol_kinase_sf"/>
</dbReference>
<evidence type="ECO:0000256" key="8">
    <source>
        <dbReference type="ARBA" id="ARBA00022840"/>
    </source>
</evidence>
<evidence type="ECO:0000256" key="12">
    <source>
        <dbReference type="ARBA" id="ARBA00023264"/>
    </source>
</evidence>
<evidence type="ECO:0000256" key="11">
    <source>
        <dbReference type="ARBA" id="ARBA00023209"/>
    </source>
</evidence>
<protein>
    <submittedName>
        <fullName evidence="14">Diacylglycerol kinase family lipid kinase</fullName>
    </submittedName>
</protein>
<keyword evidence="7 14" id="KW-0418">Kinase</keyword>
<dbReference type="InterPro" id="IPR050187">
    <property type="entry name" value="Lipid_Phosphate_FormReg"/>
</dbReference>
<evidence type="ECO:0000313" key="14">
    <source>
        <dbReference type="EMBL" id="RHA20128.1"/>
    </source>
</evidence>
<keyword evidence="3" id="KW-0444">Lipid biosynthesis</keyword>
<dbReference type="PANTHER" id="PTHR12358">
    <property type="entry name" value="SPHINGOSINE KINASE"/>
    <property type="match status" value="1"/>
</dbReference>
<dbReference type="SUPFAM" id="SSF111331">
    <property type="entry name" value="NAD kinase/diacylglycerol kinase-like"/>
    <property type="match status" value="1"/>
</dbReference>
<evidence type="ECO:0000256" key="10">
    <source>
        <dbReference type="ARBA" id="ARBA00023098"/>
    </source>
</evidence>
<keyword evidence="10" id="KW-0443">Lipid metabolism</keyword>
<keyword evidence="15" id="KW-1185">Reference proteome</keyword>
<dbReference type="Gene3D" id="2.60.200.40">
    <property type="match status" value="1"/>
</dbReference>
<comment type="caution">
    <text evidence="14">The sequence shown here is derived from an EMBL/GenBank/DDBJ whole genome shotgun (WGS) entry which is preliminary data.</text>
</comment>
<dbReference type="PROSITE" id="PS50146">
    <property type="entry name" value="DAGK"/>
    <property type="match status" value="1"/>
</dbReference>
<dbReference type="RefSeq" id="WP_117969657.1">
    <property type="nucleotide sequence ID" value="NZ_CAUBDO010000035.1"/>
</dbReference>
<evidence type="ECO:0000256" key="2">
    <source>
        <dbReference type="ARBA" id="ARBA00005983"/>
    </source>
</evidence>
<evidence type="ECO:0000256" key="1">
    <source>
        <dbReference type="ARBA" id="ARBA00001946"/>
    </source>
</evidence>
<evidence type="ECO:0000259" key="13">
    <source>
        <dbReference type="PROSITE" id="PS50146"/>
    </source>
</evidence>
<dbReference type="Gene3D" id="3.40.50.10330">
    <property type="entry name" value="Probable inorganic polyphosphate/atp-NAD kinase, domain 1"/>
    <property type="match status" value="1"/>
</dbReference>
<dbReference type="InterPro" id="IPR045540">
    <property type="entry name" value="YegS/DAGK_C"/>
</dbReference>
<dbReference type="NCBIfam" id="TIGR00147">
    <property type="entry name" value="YegS/Rv2252/BmrU family lipid kinase"/>
    <property type="match status" value="1"/>
</dbReference>
<dbReference type="Pfam" id="PF00781">
    <property type="entry name" value="DAGK_cat"/>
    <property type="match status" value="1"/>
</dbReference>
<sequence length="292" mass="33551">MKYYFIINPNSGKIDTNQFEQRILKECSKEKIKYKIFYTHNAGDAKKFAKKIPDEECVVFSVGGDGNLNAVLNGLAGSKNKILGNIPTGSGNDFERTLNQYDDGIHDFDFGIINGRHFINVACVGLDADVANNISWIRKKKWIPVSQRYNASILYTFIKYKFKKVKVQIDDNQSFENQCTILAICNGQYYGGGFRMAPHATLDDELFDVYFVEKMPKIKILPLFVKLLSAKHEKSPQIKKYQGRKVIIDSNHRYTFNVDGEMVTDTHFEIEMRKHAVKVFCNKEFVERIIGK</sequence>
<dbReference type="InterPro" id="IPR001206">
    <property type="entry name" value="Diacylglycerol_kinase_cat_dom"/>
</dbReference>
<dbReference type="GO" id="GO:0005524">
    <property type="term" value="F:ATP binding"/>
    <property type="evidence" value="ECO:0007669"/>
    <property type="project" value="UniProtKB-KW"/>
</dbReference>
<evidence type="ECO:0000256" key="7">
    <source>
        <dbReference type="ARBA" id="ARBA00022777"/>
    </source>
</evidence>
<reference evidence="14 15" key="1">
    <citation type="submission" date="2018-08" db="EMBL/GenBank/DDBJ databases">
        <title>A genome reference for cultivated species of the human gut microbiota.</title>
        <authorList>
            <person name="Zou Y."/>
            <person name="Xue W."/>
            <person name="Luo G."/>
        </authorList>
    </citation>
    <scope>NUCLEOTIDE SEQUENCE [LARGE SCALE GENOMIC DNA]</scope>
    <source>
        <strain evidence="14 15">AM44-11BH</strain>
    </source>
</reference>
<dbReference type="Pfam" id="PF19279">
    <property type="entry name" value="YegS_C"/>
    <property type="match status" value="1"/>
</dbReference>
<evidence type="ECO:0000313" key="15">
    <source>
        <dbReference type="Proteomes" id="UP000284779"/>
    </source>
</evidence>
<evidence type="ECO:0000256" key="5">
    <source>
        <dbReference type="ARBA" id="ARBA00022723"/>
    </source>
</evidence>
<evidence type="ECO:0000256" key="9">
    <source>
        <dbReference type="ARBA" id="ARBA00022842"/>
    </source>
</evidence>
<evidence type="ECO:0000256" key="3">
    <source>
        <dbReference type="ARBA" id="ARBA00022516"/>
    </source>
</evidence>
<dbReference type="GO" id="GO:0046872">
    <property type="term" value="F:metal ion binding"/>
    <property type="evidence" value="ECO:0007669"/>
    <property type="project" value="UniProtKB-KW"/>
</dbReference>
<comment type="cofactor">
    <cofactor evidence="1">
        <name>Mg(2+)</name>
        <dbReference type="ChEBI" id="CHEBI:18420"/>
    </cofactor>
</comment>
<dbReference type="GO" id="GO:0008654">
    <property type="term" value="P:phospholipid biosynthetic process"/>
    <property type="evidence" value="ECO:0007669"/>
    <property type="project" value="UniProtKB-KW"/>
</dbReference>
<dbReference type="PANTHER" id="PTHR12358:SF106">
    <property type="entry name" value="LIPID KINASE YEGS"/>
    <property type="match status" value="1"/>
</dbReference>
<dbReference type="EMBL" id="QSFD01000002">
    <property type="protein sequence ID" value="RHA20128.1"/>
    <property type="molecule type" value="Genomic_DNA"/>
</dbReference>
<dbReference type="GO" id="GO:0016301">
    <property type="term" value="F:kinase activity"/>
    <property type="evidence" value="ECO:0007669"/>
    <property type="project" value="UniProtKB-KW"/>
</dbReference>
<dbReference type="GO" id="GO:0005886">
    <property type="term" value="C:plasma membrane"/>
    <property type="evidence" value="ECO:0007669"/>
    <property type="project" value="TreeGrafter"/>
</dbReference>
<accession>A0A413RBY4</accession>
<proteinExistence type="inferred from homology"/>
<keyword evidence="12" id="KW-1208">Phospholipid metabolism</keyword>
<keyword evidence="4" id="KW-0808">Transferase</keyword>
<dbReference type="InterPro" id="IPR005218">
    <property type="entry name" value="Diacylglycerol/lipid_kinase"/>
</dbReference>
<evidence type="ECO:0000256" key="6">
    <source>
        <dbReference type="ARBA" id="ARBA00022741"/>
    </source>
</evidence>
<gene>
    <name evidence="14" type="ORF">DW944_03045</name>
</gene>
<dbReference type="Proteomes" id="UP000284779">
    <property type="component" value="Unassembled WGS sequence"/>
</dbReference>
<dbReference type="SMART" id="SM00046">
    <property type="entry name" value="DAGKc"/>
    <property type="match status" value="1"/>
</dbReference>
<organism evidence="14 15">
    <name type="scientific">Eubacterium ventriosum</name>
    <dbReference type="NCBI Taxonomy" id="39496"/>
    <lineage>
        <taxon>Bacteria</taxon>
        <taxon>Bacillati</taxon>
        <taxon>Bacillota</taxon>
        <taxon>Clostridia</taxon>
        <taxon>Eubacteriales</taxon>
        <taxon>Eubacteriaceae</taxon>
        <taxon>Eubacterium</taxon>
    </lineage>
</organism>
<name>A0A413RBY4_9FIRM</name>
<keyword evidence="5" id="KW-0479">Metal-binding</keyword>